<sequence length="325" mass="35200">MEPELLLHLHQNGLKLSCLSSALRRLTNAYPPTCSCLLICCCLAAPSLTLSPPSVRWVRHWSASLHRHYGWRIACLHHGPSCQRVQHGSSVPPLCRGPIVHWLHRASCLGLLSFILCLGTPLLWPCPSVSPAQATPFLRLHLGPLLLQLHRGLPDPSVAGAICSTSVLQILLITLAHWLSVSTSGSYATCSTAVDQPPGVVSPFSSMAPPSVGSTIGYHHCCGLGPPLAPPAPSFLSPSGPAWSLLLSLWLLPPSSPTRTYGDIGIRIRHTRRLFHVAFFFISTMHSVQFLKLVCFAGPQRNIELGIISITVKANTMFPDDISQV</sequence>
<dbReference type="EMBL" id="JACTAM010000019">
    <property type="protein sequence ID" value="KAI2653170.1"/>
    <property type="molecule type" value="Genomic_DNA"/>
</dbReference>
<dbReference type="Proteomes" id="UP000830375">
    <property type="component" value="Unassembled WGS sequence"/>
</dbReference>
<gene>
    <name evidence="1" type="ORF">H4Q32_006556</name>
</gene>
<name>A0ABQ8LRA9_LABRO</name>
<evidence type="ECO:0000313" key="2">
    <source>
        <dbReference type="Proteomes" id="UP000830375"/>
    </source>
</evidence>
<comment type="caution">
    <text evidence="1">The sequence shown here is derived from an EMBL/GenBank/DDBJ whole genome shotgun (WGS) entry which is preliminary data.</text>
</comment>
<protein>
    <submittedName>
        <fullName evidence="1">1-deoxy-D-xylulose-5-phosphate synthase</fullName>
    </submittedName>
</protein>
<proteinExistence type="predicted"/>
<keyword evidence="2" id="KW-1185">Reference proteome</keyword>
<reference evidence="1 2" key="1">
    <citation type="submission" date="2022-01" db="EMBL/GenBank/DDBJ databases">
        <title>A high-quality chromosome-level genome assembly of rohu carp, Labeo rohita.</title>
        <authorList>
            <person name="Arick M.A. II"/>
            <person name="Hsu C.-Y."/>
            <person name="Magbanua Z."/>
            <person name="Pechanova O."/>
            <person name="Grover C."/>
            <person name="Miller E."/>
            <person name="Thrash A."/>
            <person name="Ezzel L."/>
            <person name="Alam S."/>
            <person name="Benzie J."/>
            <person name="Hamilton M."/>
            <person name="Karsi A."/>
            <person name="Lawrence M.L."/>
            <person name="Peterson D.G."/>
        </authorList>
    </citation>
    <scope>NUCLEOTIDE SEQUENCE [LARGE SCALE GENOMIC DNA]</scope>
    <source>
        <strain evidence="2">BAU-BD-2019</strain>
        <tissue evidence="1">Blood</tissue>
    </source>
</reference>
<accession>A0ABQ8LRA9</accession>
<evidence type="ECO:0000313" key="1">
    <source>
        <dbReference type="EMBL" id="KAI2653170.1"/>
    </source>
</evidence>
<organism evidence="1 2">
    <name type="scientific">Labeo rohita</name>
    <name type="common">Indian major carp</name>
    <name type="synonym">Cyprinus rohita</name>
    <dbReference type="NCBI Taxonomy" id="84645"/>
    <lineage>
        <taxon>Eukaryota</taxon>
        <taxon>Metazoa</taxon>
        <taxon>Chordata</taxon>
        <taxon>Craniata</taxon>
        <taxon>Vertebrata</taxon>
        <taxon>Euteleostomi</taxon>
        <taxon>Actinopterygii</taxon>
        <taxon>Neopterygii</taxon>
        <taxon>Teleostei</taxon>
        <taxon>Ostariophysi</taxon>
        <taxon>Cypriniformes</taxon>
        <taxon>Cyprinidae</taxon>
        <taxon>Labeoninae</taxon>
        <taxon>Labeonini</taxon>
        <taxon>Labeo</taxon>
    </lineage>
</organism>